<evidence type="ECO:0000256" key="6">
    <source>
        <dbReference type="ARBA" id="ARBA00022692"/>
    </source>
</evidence>
<keyword evidence="4" id="KW-0328">Glycosyltransferase</keyword>
<dbReference type="EC" id="2.4.1.258" evidence="3"/>
<keyword evidence="13" id="KW-1185">Reference proteome</keyword>
<comment type="caution">
    <text evidence="12">The sequence shown here is derived from an EMBL/GenBank/DDBJ whole genome shotgun (WGS) entry which is preliminary data.</text>
</comment>
<evidence type="ECO:0000256" key="5">
    <source>
        <dbReference type="ARBA" id="ARBA00022679"/>
    </source>
</evidence>
<evidence type="ECO:0000256" key="10">
    <source>
        <dbReference type="ARBA" id="ARBA00049506"/>
    </source>
</evidence>
<keyword evidence="7" id="KW-0256">Endoplasmic reticulum</keyword>
<dbReference type="GO" id="GO:0052925">
    <property type="term" value="F:dol-P-Man:Man(5)GlcNAc(2)-PP-Dol alpha-1,3-mannosyltransferase activity"/>
    <property type="evidence" value="ECO:0007669"/>
    <property type="project" value="UniProtKB-EC"/>
</dbReference>
<reference evidence="12" key="1">
    <citation type="submission" date="2020-01" db="EMBL/GenBank/DDBJ databases">
        <title>Genome sequence of Kobresia littledalei, the first chromosome-level genome in the family Cyperaceae.</title>
        <authorList>
            <person name="Qu G."/>
        </authorList>
    </citation>
    <scope>NUCLEOTIDE SEQUENCE</scope>
    <source>
        <strain evidence="12">C.B.Clarke</strain>
        <tissue evidence="12">Leaf</tissue>
    </source>
</reference>
<evidence type="ECO:0000256" key="3">
    <source>
        <dbReference type="ARBA" id="ARBA00011964"/>
    </source>
</evidence>
<dbReference type="Pfam" id="PF05208">
    <property type="entry name" value="ALG3"/>
    <property type="match status" value="1"/>
</dbReference>
<evidence type="ECO:0000256" key="4">
    <source>
        <dbReference type="ARBA" id="ARBA00022676"/>
    </source>
</evidence>
<comment type="pathway">
    <text evidence="2">Protein modification; protein glycosylation.</text>
</comment>
<comment type="subcellular location">
    <subcellularLocation>
        <location evidence="1">Endoplasmic reticulum membrane</location>
        <topology evidence="1">Multi-pass membrane protein</topology>
    </subcellularLocation>
</comment>
<evidence type="ECO:0000256" key="9">
    <source>
        <dbReference type="ARBA" id="ARBA00023136"/>
    </source>
</evidence>
<proteinExistence type="predicted"/>
<accession>A0A833W0Q5</accession>
<protein>
    <recommendedName>
        <fullName evidence="3">dolichyl-P-Man:Man5GlcNAc2-PP-dolichol alpha-1,3-mannosyltransferase</fullName>
        <ecNumber evidence="3">2.4.1.258</ecNumber>
    </recommendedName>
</protein>
<evidence type="ECO:0000256" key="7">
    <source>
        <dbReference type="ARBA" id="ARBA00022824"/>
    </source>
</evidence>
<organism evidence="12 13">
    <name type="scientific">Carex littledalei</name>
    <dbReference type="NCBI Taxonomy" id="544730"/>
    <lineage>
        <taxon>Eukaryota</taxon>
        <taxon>Viridiplantae</taxon>
        <taxon>Streptophyta</taxon>
        <taxon>Embryophyta</taxon>
        <taxon>Tracheophyta</taxon>
        <taxon>Spermatophyta</taxon>
        <taxon>Magnoliopsida</taxon>
        <taxon>Liliopsida</taxon>
        <taxon>Poales</taxon>
        <taxon>Cyperaceae</taxon>
        <taxon>Cyperoideae</taxon>
        <taxon>Cariceae</taxon>
        <taxon>Carex</taxon>
        <taxon>Carex subgen. Euthyceras</taxon>
    </lineage>
</organism>
<dbReference type="OrthoDB" id="991928at2759"/>
<sequence length="79" mass="8917">MSVGLIWILFGIMYINLALVQFIYLKTDVVDGFLSGERDYSKLKGDTRPLVYPAGFLYVYSLVKFVTGGHVFPPRSGHK</sequence>
<evidence type="ECO:0000256" key="8">
    <source>
        <dbReference type="ARBA" id="ARBA00022989"/>
    </source>
</evidence>
<evidence type="ECO:0000256" key="11">
    <source>
        <dbReference type="SAM" id="Phobius"/>
    </source>
</evidence>
<dbReference type="EMBL" id="SWLB01000004">
    <property type="protein sequence ID" value="KAF3339389.1"/>
    <property type="molecule type" value="Genomic_DNA"/>
</dbReference>
<dbReference type="InterPro" id="IPR007873">
    <property type="entry name" value="Glycosyltransferase_ALG3"/>
</dbReference>
<keyword evidence="6 11" id="KW-0812">Transmembrane</keyword>
<dbReference type="PANTHER" id="PTHR12646:SF0">
    <property type="entry name" value="DOL-P-MAN:MAN(5)GLCNAC(2)-PP-DOL ALPHA-1,3-MANNOSYLTRANSFERASE"/>
    <property type="match status" value="1"/>
</dbReference>
<feature type="transmembrane region" description="Helical" evidence="11">
    <location>
        <begin position="50"/>
        <end position="72"/>
    </location>
</feature>
<dbReference type="GO" id="GO:0005789">
    <property type="term" value="C:endoplasmic reticulum membrane"/>
    <property type="evidence" value="ECO:0007669"/>
    <property type="project" value="UniProtKB-SubCell"/>
</dbReference>
<keyword evidence="5" id="KW-0808">Transferase</keyword>
<dbReference type="PANTHER" id="PTHR12646">
    <property type="entry name" value="NOT56 - RELATED"/>
    <property type="match status" value="1"/>
</dbReference>
<evidence type="ECO:0000313" key="13">
    <source>
        <dbReference type="Proteomes" id="UP000623129"/>
    </source>
</evidence>
<keyword evidence="8 11" id="KW-1133">Transmembrane helix</keyword>
<comment type="catalytic activity">
    <reaction evidence="10">
        <text>an alpha-D-Man-(1-&gt;2)-alpha-D-Man-(1-&gt;2)-alpha-D-Man-(1-&gt;3)-[alpha-D-Man-(1-&gt;6)]-beta-D-Man-(1-&gt;4)-beta-D-GlcNAc-(1-&gt;4)-alpha-D-GlcNAc-diphospho-di-trans,poly-cis-dolichol + a di-trans,poly-cis-dolichyl beta-D-mannosyl phosphate = an alpha-D-Man-(1-&gt;2)-alpha-D-Man-(1-&gt;2)-alpha-D-Man-(1-&gt;3)-[alpha-D-Man-(1-&gt;3)-alpha-D-Man-(1-&gt;6)]-beta-D-Man-(1-&gt;4)-beta-D-GlcNAc-(1-&gt;4)-alpha-D-GlcNAc-diphospho-di-trans,poly-cis-dolichol + a di-trans,poly-cis-dolichyl phosphate + H(+)</text>
        <dbReference type="Rhea" id="RHEA:29527"/>
        <dbReference type="Rhea" id="RHEA-COMP:19498"/>
        <dbReference type="Rhea" id="RHEA-COMP:19501"/>
        <dbReference type="Rhea" id="RHEA-COMP:19516"/>
        <dbReference type="Rhea" id="RHEA-COMP:19517"/>
        <dbReference type="ChEBI" id="CHEBI:15378"/>
        <dbReference type="ChEBI" id="CHEBI:57683"/>
        <dbReference type="ChEBI" id="CHEBI:58211"/>
        <dbReference type="ChEBI" id="CHEBI:132515"/>
        <dbReference type="ChEBI" id="CHEBI:132516"/>
        <dbReference type="EC" id="2.4.1.258"/>
    </reaction>
    <physiologicalReaction direction="left-to-right" evidence="10">
        <dbReference type="Rhea" id="RHEA:29528"/>
    </physiologicalReaction>
</comment>
<name>A0A833W0Q5_9POAL</name>
<evidence type="ECO:0000256" key="1">
    <source>
        <dbReference type="ARBA" id="ARBA00004477"/>
    </source>
</evidence>
<keyword evidence="9 11" id="KW-0472">Membrane</keyword>
<evidence type="ECO:0000313" key="12">
    <source>
        <dbReference type="EMBL" id="KAF3339389.1"/>
    </source>
</evidence>
<feature type="transmembrane region" description="Helical" evidence="11">
    <location>
        <begin position="6"/>
        <end position="25"/>
    </location>
</feature>
<dbReference type="AlphaFoldDB" id="A0A833W0Q5"/>
<dbReference type="Proteomes" id="UP000623129">
    <property type="component" value="Unassembled WGS sequence"/>
</dbReference>
<gene>
    <name evidence="12" type="ORF">FCM35_KLT16860</name>
</gene>
<evidence type="ECO:0000256" key="2">
    <source>
        <dbReference type="ARBA" id="ARBA00004922"/>
    </source>
</evidence>